<dbReference type="InterPro" id="IPR006015">
    <property type="entry name" value="Universal_stress_UspA"/>
</dbReference>
<dbReference type="PANTHER" id="PTHR46268">
    <property type="entry name" value="STRESS RESPONSE PROTEIN NHAX"/>
    <property type="match status" value="1"/>
</dbReference>
<protein>
    <submittedName>
        <fullName evidence="3">Universal stress protein</fullName>
    </submittedName>
</protein>
<accession>A0ABS6XB62</accession>
<evidence type="ECO:0000256" key="1">
    <source>
        <dbReference type="ARBA" id="ARBA00008791"/>
    </source>
</evidence>
<dbReference type="CDD" id="cd00293">
    <property type="entry name" value="USP-like"/>
    <property type="match status" value="1"/>
</dbReference>
<dbReference type="PRINTS" id="PR01438">
    <property type="entry name" value="UNVRSLSTRESS"/>
</dbReference>
<evidence type="ECO:0000259" key="2">
    <source>
        <dbReference type="Pfam" id="PF00582"/>
    </source>
</evidence>
<sequence length="303" mass="33407">MKKILVAIDYSENSRNALHYAFEIARLAGAGLTLIHAFYPVMSPPAAHSATDVIQALEEGKGRALLEFADQNRKALHMESGEPGRFDAVPVNVIAKMGGSYEKILETIERHNIDLVVMGMQGGEAVSQALLGSTTISVMQKSRVPVLAVPEGIPFNQFATIVFAVNLSKLSARADLRFLSNFVGAFKANLQVLHLYRNEAQQTTFDTTQPLQHLTEQFKDIPYTINFGLHADVAHGIQRFIRTEKADLLVLVPQKHTTLERLMDKSVTGRITAHPLVALLALPSDTLQPKETNLESMVTQEQL</sequence>
<comment type="caution">
    <text evidence="3">The sequence shown here is derived from an EMBL/GenBank/DDBJ whole genome shotgun (WGS) entry which is preliminary data.</text>
</comment>
<dbReference type="RefSeq" id="WP_199109729.1">
    <property type="nucleotide sequence ID" value="NZ_JAHWXQ010000002.1"/>
</dbReference>
<reference evidence="3 4" key="1">
    <citation type="submission" date="2021-07" db="EMBL/GenBank/DDBJ databases">
        <authorList>
            <person name="Kim M.K."/>
        </authorList>
    </citation>
    <scope>NUCLEOTIDE SEQUENCE [LARGE SCALE GENOMIC DNA]</scope>
    <source>
        <strain evidence="3 4">HLY7-15</strain>
    </source>
</reference>
<dbReference type="SUPFAM" id="SSF52402">
    <property type="entry name" value="Adenine nucleotide alpha hydrolases-like"/>
    <property type="match status" value="2"/>
</dbReference>
<dbReference type="PANTHER" id="PTHR46268:SF6">
    <property type="entry name" value="UNIVERSAL STRESS PROTEIN UP12"/>
    <property type="match status" value="1"/>
</dbReference>
<evidence type="ECO:0000313" key="4">
    <source>
        <dbReference type="Proteomes" id="UP000774935"/>
    </source>
</evidence>
<organism evidence="3 4">
    <name type="scientific">Pontibacter populi</name>
    <dbReference type="NCBI Taxonomy" id="890055"/>
    <lineage>
        <taxon>Bacteria</taxon>
        <taxon>Pseudomonadati</taxon>
        <taxon>Bacteroidota</taxon>
        <taxon>Cytophagia</taxon>
        <taxon>Cytophagales</taxon>
        <taxon>Hymenobacteraceae</taxon>
        <taxon>Pontibacter</taxon>
    </lineage>
</organism>
<keyword evidence="4" id="KW-1185">Reference proteome</keyword>
<dbReference type="Pfam" id="PF00582">
    <property type="entry name" value="Usp"/>
    <property type="match status" value="1"/>
</dbReference>
<evidence type="ECO:0000313" key="3">
    <source>
        <dbReference type="EMBL" id="MBW3365221.1"/>
    </source>
</evidence>
<name>A0ABS6XB62_9BACT</name>
<proteinExistence type="inferred from homology"/>
<dbReference type="Gene3D" id="3.40.50.620">
    <property type="entry name" value="HUPs"/>
    <property type="match status" value="2"/>
</dbReference>
<dbReference type="InterPro" id="IPR014729">
    <property type="entry name" value="Rossmann-like_a/b/a_fold"/>
</dbReference>
<gene>
    <name evidence="3" type="ORF">KYK27_09205</name>
</gene>
<comment type="similarity">
    <text evidence="1">Belongs to the universal stress protein A family.</text>
</comment>
<feature type="domain" description="UspA" evidence="2">
    <location>
        <begin position="1"/>
        <end position="150"/>
    </location>
</feature>
<dbReference type="InterPro" id="IPR006016">
    <property type="entry name" value="UspA"/>
</dbReference>
<dbReference type="Proteomes" id="UP000774935">
    <property type="component" value="Unassembled WGS sequence"/>
</dbReference>
<dbReference type="EMBL" id="JAHWXQ010000002">
    <property type="protein sequence ID" value="MBW3365221.1"/>
    <property type="molecule type" value="Genomic_DNA"/>
</dbReference>